<feature type="chain" id="PRO_5021822340" description="Gluconate 2-dehydrogenase" evidence="2">
    <location>
        <begin position="29"/>
        <end position="254"/>
    </location>
</feature>
<evidence type="ECO:0000313" key="3">
    <source>
        <dbReference type="EMBL" id="GEO41549.1"/>
    </source>
</evidence>
<dbReference type="AlphaFoldDB" id="A0A512DYP8"/>
<dbReference type="InterPro" id="IPR006311">
    <property type="entry name" value="TAT_signal"/>
</dbReference>
<sequence>MTEALPRRRFLIGAATGTAAVTVAGAFAAPDLAAAQPQETAPETKSAPKPETTAAAAETPEYIPEPMQVLTATEAAFVAAAADAMIPADDLSPSGSECGVVTYIDRQLAGAYGAGARMYRAGPFHAAVPGAGNQSPLPPLEFFRAGIKAANDWTKATHGKPLDGLEPAKIAEALKTMEAGKAEFASIGSRPFFNALLTMVMEGFFADPMYGGNRNMASWRMIGYPGLPATYADKIDAFRGKRYDVEPQSIADFS</sequence>
<evidence type="ECO:0000256" key="1">
    <source>
        <dbReference type="SAM" id="MobiDB-lite"/>
    </source>
</evidence>
<dbReference type="EMBL" id="BJYZ01000029">
    <property type="protein sequence ID" value="GEO41549.1"/>
    <property type="molecule type" value="Genomic_DNA"/>
</dbReference>
<proteinExistence type="predicted"/>
<evidence type="ECO:0000313" key="4">
    <source>
        <dbReference type="Proteomes" id="UP000321523"/>
    </source>
</evidence>
<dbReference type="OrthoDB" id="8400810at2"/>
<feature type="compositionally biased region" description="Low complexity" evidence="1">
    <location>
        <begin position="47"/>
        <end position="62"/>
    </location>
</feature>
<protein>
    <recommendedName>
        <fullName evidence="5">Gluconate 2-dehydrogenase</fullName>
    </recommendedName>
</protein>
<dbReference type="PROSITE" id="PS51318">
    <property type="entry name" value="TAT"/>
    <property type="match status" value="1"/>
</dbReference>
<accession>A0A512DYP8</accession>
<comment type="caution">
    <text evidence="3">The sequence shown here is derived from an EMBL/GenBank/DDBJ whole genome shotgun (WGS) entry which is preliminary data.</text>
</comment>
<feature type="region of interest" description="Disordered" evidence="1">
    <location>
        <begin position="34"/>
        <end position="62"/>
    </location>
</feature>
<dbReference type="Pfam" id="PF13618">
    <property type="entry name" value="Gluconate_2-dh3"/>
    <property type="match status" value="1"/>
</dbReference>
<keyword evidence="2" id="KW-0732">Signal</keyword>
<keyword evidence="4" id="KW-1185">Reference proteome</keyword>
<feature type="signal peptide" evidence="2">
    <location>
        <begin position="1"/>
        <end position="28"/>
    </location>
</feature>
<name>A0A512DYP8_9PROT</name>
<gene>
    <name evidence="3" type="ORF">SAE02_56970</name>
</gene>
<reference evidence="3 4" key="1">
    <citation type="submission" date="2019-07" db="EMBL/GenBank/DDBJ databases">
        <title>Whole genome shotgun sequence of Skermanella aerolata NBRC 106429.</title>
        <authorList>
            <person name="Hosoyama A."/>
            <person name="Uohara A."/>
            <person name="Ohji S."/>
            <person name="Ichikawa N."/>
        </authorList>
    </citation>
    <scope>NUCLEOTIDE SEQUENCE [LARGE SCALE GENOMIC DNA]</scope>
    <source>
        <strain evidence="3 4">NBRC 106429</strain>
    </source>
</reference>
<dbReference type="Proteomes" id="UP000321523">
    <property type="component" value="Unassembled WGS sequence"/>
</dbReference>
<dbReference type="RefSeq" id="WP_044432826.1">
    <property type="nucleotide sequence ID" value="NZ_BJYZ01000029.1"/>
</dbReference>
<dbReference type="InterPro" id="IPR027056">
    <property type="entry name" value="Gluconate_2DH_su3"/>
</dbReference>
<evidence type="ECO:0000256" key="2">
    <source>
        <dbReference type="SAM" id="SignalP"/>
    </source>
</evidence>
<organism evidence="3 4">
    <name type="scientific">Skermanella aerolata</name>
    <dbReference type="NCBI Taxonomy" id="393310"/>
    <lineage>
        <taxon>Bacteria</taxon>
        <taxon>Pseudomonadati</taxon>
        <taxon>Pseudomonadota</taxon>
        <taxon>Alphaproteobacteria</taxon>
        <taxon>Rhodospirillales</taxon>
        <taxon>Azospirillaceae</taxon>
        <taxon>Skermanella</taxon>
    </lineage>
</organism>
<evidence type="ECO:0008006" key="5">
    <source>
        <dbReference type="Google" id="ProtNLM"/>
    </source>
</evidence>